<feature type="domain" description="Tc1-like transposase DDE" evidence="1">
    <location>
        <begin position="40"/>
        <end position="160"/>
    </location>
</feature>
<organism evidence="2 3">
    <name type="scientific">Elysia marginata</name>
    <dbReference type="NCBI Taxonomy" id="1093978"/>
    <lineage>
        <taxon>Eukaryota</taxon>
        <taxon>Metazoa</taxon>
        <taxon>Spiralia</taxon>
        <taxon>Lophotrochozoa</taxon>
        <taxon>Mollusca</taxon>
        <taxon>Gastropoda</taxon>
        <taxon>Heterobranchia</taxon>
        <taxon>Euthyneura</taxon>
        <taxon>Panpulmonata</taxon>
        <taxon>Sacoglossa</taxon>
        <taxon>Placobranchoidea</taxon>
        <taxon>Plakobranchidae</taxon>
        <taxon>Elysia</taxon>
    </lineage>
</organism>
<dbReference type="InterPro" id="IPR036397">
    <property type="entry name" value="RNaseH_sf"/>
</dbReference>
<proteinExistence type="predicted"/>
<dbReference type="GO" id="GO:0003676">
    <property type="term" value="F:nucleic acid binding"/>
    <property type="evidence" value="ECO:0007669"/>
    <property type="project" value="InterPro"/>
</dbReference>
<accession>A0AAV4EZZ7</accession>
<dbReference type="EMBL" id="BMAT01007547">
    <property type="protein sequence ID" value="GFR66537.1"/>
    <property type="molecule type" value="Genomic_DNA"/>
</dbReference>
<evidence type="ECO:0000259" key="1">
    <source>
        <dbReference type="Pfam" id="PF13358"/>
    </source>
</evidence>
<dbReference type="Pfam" id="PF13358">
    <property type="entry name" value="DDE_3"/>
    <property type="match status" value="1"/>
</dbReference>
<evidence type="ECO:0000313" key="2">
    <source>
        <dbReference type="EMBL" id="GFR66537.1"/>
    </source>
</evidence>
<dbReference type="AlphaFoldDB" id="A0AAV4EZZ7"/>
<dbReference type="GO" id="GO:0004519">
    <property type="term" value="F:endonuclease activity"/>
    <property type="evidence" value="ECO:0007669"/>
    <property type="project" value="UniProtKB-KW"/>
</dbReference>
<name>A0AAV4EZZ7_9GAST</name>
<comment type="caution">
    <text evidence="2">The sequence shown here is derived from an EMBL/GenBank/DDBJ whole genome shotgun (WGS) entry which is preliminary data.</text>
</comment>
<keyword evidence="2" id="KW-0378">Hydrolase</keyword>
<protein>
    <submittedName>
        <fullName evidence="2">DDE superfamily endonuclease</fullName>
    </submittedName>
</protein>
<reference evidence="2 3" key="1">
    <citation type="journal article" date="2021" name="Elife">
        <title>Chloroplast acquisition without the gene transfer in kleptoplastic sea slugs, Plakobranchus ocellatus.</title>
        <authorList>
            <person name="Maeda T."/>
            <person name="Takahashi S."/>
            <person name="Yoshida T."/>
            <person name="Shimamura S."/>
            <person name="Takaki Y."/>
            <person name="Nagai Y."/>
            <person name="Toyoda A."/>
            <person name="Suzuki Y."/>
            <person name="Arimoto A."/>
            <person name="Ishii H."/>
            <person name="Satoh N."/>
            <person name="Nishiyama T."/>
            <person name="Hasebe M."/>
            <person name="Maruyama T."/>
            <person name="Minagawa J."/>
            <person name="Obokata J."/>
            <person name="Shigenobu S."/>
        </authorList>
    </citation>
    <scope>NUCLEOTIDE SEQUENCE [LARGE SCALE GENOMIC DNA]</scope>
</reference>
<dbReference type="InterPro" id="IPR038717">
    <property type="entry name" value="Tc1-like_DDE_dom"/>
</dbReference>
<keyword evidence="3" id="KW-1185">Reference proteome</keyword>
<keyword evidence="2" id="KW-0540">Nuclease</keyword>
<gene>
    <name evidence="2" type="ORF">ElyMa_003684500</name>
</gene>
<evidence type="ECO:0000313" key="3">
    <source>
        <dbReference type="Proteomes" id="UP000762676"/>
    </source>
</evidence>
<keyword evidence="2" id="KW-0255">Endonuclease</keyword>
<sequence>MKKLEDAPAERNSERTKAQRRDFAMGLLDNAQRYNSFTNYIGEAGINVWTKRTRGRARQGDRAVRIVQERRGQNLTMTFAVIVMNGLVHHELHLVGMTAERFSQLLHFTSPQCNPGQEVSFIFDNARAHGRAADANLPAKFEIQYLPPSSPFLNICEKAFAL</sequence>
<dbReference type="Proteomes" id="UP000762676">
    <property type="component" value="Unassembled WGS sequence"/>
</dbReference>
<dbReference type="Gene3D" id="3.30.420.10">
    <property type="entry name" value="Ribonuclease H-like superfamily/Ribonuclease H"/>
    <property type="match status" value="1"/>
</dbReference>